<dbReference type="Gene3D" id="2.60.120.10">
    <property type="entry name" value="Jelly Rolls"/>
    <property type="match status" value="1"/>
</dbReference>
<dbReference type="EMBL" id="CP043494">
    <property type="protein sequence ID" value="WNG43361.1"/>
    <property type="molecule type" value="Genomic_DNA"/>
</dbReference>
<feature type="domain" description="Cupin type-2" evidence="1">
    <location>
        <begin position="62"/>
        <end position="109"/>
    </location>
</feature>
<dbReference type="CDD" id="cd06990">
    <property type="entry name" value="cupin_DUF861"/>
    <property type="match status" value="1"/>
</dbReference>
<organism evidence="2 3">
    <name type="scientific">Archangium minus</name>
    <dbReference type="NCBI Taxonomy" id="83450"/>
    <lineage>
        <taxon>Bacteria</taxon>
        <taxon>Pseudomonadati</taxon>
        <taxon>Myxococcota</taxon>
        <taxon>Myxococcia</taxon>
        <taxon>Myxococcales</taxon>
        <taxon>Cystobacterineae</taxon>
        <taxon>Archangiaceae</taxon>
        <taxon>Archangium</taxon>
    </lineage>
</organism>
<dbReference type="Proteomes" id="UP001611383">
    <property type="component" value="Chromosome"/>
</dbReference>
<keyword evidence="3" id="KW-1185">Reference proteome</keyword>
<accession>A0ABY9WKV7</accession>
<dbReference type="RefSeq" id="WP_395814131.1">
    <property type="nucleotide sequence ID" value="NZ_CP043494.1"/>
</dbReference>
<dbReference type="InterPro" id="IPR014710">
    <property type="entry name" value="RmlC-like_jellyroll"/>
</dbReference>
<name>A0ABY9WKV7_9BACT</name>
<evidence type="ECO:0000313" key="2">
    <source>
        <dbReference type="EMBL" id="WNG43361.1"/>
    </source>
</evidence>
<evidence type="ECO:0000313" key="3">
    <source>
        <dbReference type="Proteomes" id="UP001611383"/>
    </source>
</evidence>
<dbReference type="InterPro" id="IPR013096">
    <property type="entry name" value="Cupin_2"/>
</dbReference>
<gene>
    <name evidence="2" type="ORF">F0U60_04065</name>
</gene>
<dbReference type="Pfam" id="PF07883">
    <property type="entry name" value="Cupin_2"/>
    <property type="match status" value="1"/>
</dbReference>
<protein>
    <submittedName>
        <fullName evidence="2">Cupin domain-containing protein</fullName>
    </submittedName>
</protein>
<dbReference type="SUPFAM" id="SSF51182">
    <property type="entry name" value="RmlC-like cupins"/>
    <property type="match status" value="1"/>
</dbReference>
<dbReference type="InterPro" id="IPR011051">
    <property type="entry name" value="RmlC_Cupin_sf"/>
</dbReference>
<reference evidence="2 3" key="1">
    <citation type="submission" date="2019-08" db="EMBL/GenBank/DDBJ databases">
        <title>Archangium and Cystobacter genomes.</title>
        <authorList>
            <person name="Chen I.-C.K."/>
            <person name="Wielgoss S."/>
        </authorList>
    </citation>
    <scope>NUCLEOTIDE SEQUENCE [LARGE SCALE GENOMIC DNA]</scope>
    <source>
        <strain evidence="2 3">Cbm 6</strain>
    </source>
</reference>
<sequence length="136" mass="14893">MSKLVTKKFSQPDERRPFLAHGHVDVLHLDGRTLGLAVFEPGWKWSKDVQPIAGTKSCQVAHFCYYVSGSLEIAMDDGTRKTVHAGDVAYIPPGHDAWVVGDEPCVLVDFEGMSDYAQREASTGQAETPLTSPPVH</sequence>
<evidence type="ECO:0000259" key="1">
    <source>
        <dbReference type="Pfam" id="PF07883"/>
    </source>
</evidence>
<proteinExistence type="predicted"/>